<evidence type="ECO:0000313" key="4">
    <source>
        <dbReference type="Proteomes" id="UP000659654"/>
    </source>
</evidence>
<keyword evidence="4" id="KW-1185">Reference proteome</keyword>
<accession>A0A1I7RRD8</accession>
<dbReference type="SMR" id="A0A1I7RRD8"/>
<dbReference type="PANTHER" id="PTHR12349">
    <property type="entry name" value="ANKYRIN REPEAT AND LEM DOMAIN-CONTAINING PROTEIN 2"/>
    <property type="match status" value="1"/>
</dbReference>
<dbReference type="SUPFAM" id="SSF48403">
    <property type="entry name" value="Ankyrin repeat"/>
    <property type="match status" value="1"/>
</dbReference>
<keyword evidence="1" id="KW-0040">ANK repeat</keyword>
<evidence type="ECO:0000256" key="1">
    <source>
        <dbReference type="PROSITE-ProRule" id="PRU00023"/>
    </source>
</evidence>
<feature type="repeat" description="ANK" evidence="1">
    <location>
        <begin position="184"/>
        <end position="206"/>
    </location>
</feature>
<dbReference type="Gene3D" id="1.25.40.20">
    <property type="entry name" value="Ankyrin repeat-containing domain"/>
    <property type="match status" value="1"/>
</dbReference>
<protein>
    <submittedName>
        <fullName evidence="2">(pine wood nematode) hypothetical protein</fullName>
    </submittedName>
</protein>
<dbReference type="AlphaFoldDB" id="A0A1I7RRD8"/>
<dbReference type="WBParaSite" id="BXY_0328500.1">
    <property type="protein sequence ID" value="BXY_0328500.1"/>
    <property type="gene ID" value="BXY_0328500"/>
</dbReference>
<dbReference type="Pfam" id="PF12796">
    <property type="entry name" value="Ank_2"/>
    <property type="match status" value="1"/>
</dbReference>
<proteinExistence type="predicted"/>
<dbReference type="InterPro" id="IPR002110">
    <property type="entry name" value="Ankyrin_rpt"/>
</dbReference>
<reference evidence="5" key="1">
    <citation type="submission" date="2016-11" db="UniProtKB">
        <authorList>
            <consortium name="WormBaseParasite"/>
        </authorList>
    </citation>
    <scope>IDENTIFICATION</scope>
</reference>
<dbReference type="SMART" id="SM00248">
    <property type="entry name" value="ANK"/>
    <property type="match status" value="2"/>
</dbReference>
<dbReference type="EMBL" id="CAJFDI010000006">
    <property type="protein sequence ID" value="CAD5234907.1"/>
    <property type="molecule type" value="Genomic_DNA"/>
</dbReference>
<organism evidence="3 5">
    <name type="scientific">Bursaphelenchus xylophilus</name>
    <name type="common">Pinewood nematode worm</name>
    <name type="synonym">Aphelenchoides xylophilus</name>
    <dbReference type="NCBI Taxonomy" id="6326"/>
    <lineage>
        <taxon>Eukaryota</taxon>
        <taxon>Metazoa</taxon>
        <taxon>Ecdysozoa</taxon>
        <taxon>Nematoda</taxon>
        <taxon>Chromadorea</taxon>
        <taxon>Rhabditida</taxon>
        <taxon>Tylenchina</taxon>
        <taxon>Tylenchomorpha</taxon>
        <taxon>Aphelenchoidea</taxon>
        <taxon>Aphelenchoididae</taxon>
        <taxon>Bursaphelenchus</taxon>
    </lineage>
</organism>
<dbReference type="GO" id="GO:0005783">
    <property type="term" value="C:endoplasmic reticulum"/>
    <property type="evidence" value="ECO:0007669"/>
    <property type="project" value="TreeGrafter"/>
</dbReference>
<name>A0A1I7RRD8_BURXY</name>
<dbReference type="Proteomes" id="UP000095284">
    <property type="component" value="Unplaced"/>
</dbReference>
<sequence length="217" mass="24627">MSEQNKKLYAVYAPDEPGRHVFEEWSEAKKLCSSPSSRFKICTSDSDVNEFYEMIENIQPSGDSDANTAVEPKAPYSEPKGVFLSRFRVLIEKKDNEKFDEFVEENPRYLVNTSGEKPTILHNGIRHNSLHVACHHGNLYVVKRVLSLICSPEFMAKAYGSDVEIGMKCAHFLDLYLNLPDKNANNTPLHLAAKAGHVDIVKELLEYKQLVKEPLNK</sequence>
<dbReference type="GO" id="GO:0051721">
    <property type="term" value="F:protein phosphatase 2A binding"/>
    <property type="evidence" value="ECO:0007669"/>
    <property type="project" value="TreeGrafter"/>
</dbReference>
<dbReference type="InterPro" id="IPR036770">
    <property type="entry name" value="Ankyrin_rpt-contain_sf"/>
</dbReference>
<dbReference type="Proteomes" id="UP000659654">
    <property type="component" value="Unassembled WGS sequence"/>
</dbReference>
<dbReference type="PROSITE" id="PS50297">
    <property type="entry name" value="ANK_REP_REGION"/>
    <property type="match status" value="1"/>
</dbReference>
<dbReference type="OrthoDB" id="261831at2759"/>
<dbReference type="Proteomes" id="UP000582659">
    <property type="component" value="Unassembled WGS sequence"/>
</dbReference>
<dbReference type="PROSITE" id="PS50088">
    <property type="entry name" value="ANK_REPEAT"/>
    <property type="match status" value="1"/>
</dbReference>
<gene>
    <name evidence="2" type="ORF">BXYJ_LOCUS14998</name>
</gene>
<dbReference type="PANTHER" id="PTHR12349:SF4">
    <property type="entry name" value="ANKYRIN REPEAT AND LEM DOMAIN-CONTAINING PROTEIN 2"/>
    <property type="match status" value="1"/>
</dbReference>
<reference evidence="2" key="2">
    <citation type="submission" date="2020-09" db="EMBL/GenBank/DDBJ databases">
        <authorList>
            <person name="Kikuchi T."/>
        </authorList>
    </citation>
    <scope>NUCLEOTIDE SEQUENCE</scope>
    <source>
        <strain evidence="2">Ka4C1</strain>
    </source>
</reference>
<evidence type="ECO:0000313" key="2">
    <source>
        <dbReference type="EMBL" id="CAD5234907.1"/>
    </source>
</evidence>
<dbReference type="eggNOG" id="ENOG502QQ4Z">
    <property type="taxonomic scope" value="Eukaryota"/>
</dbReference>
<evidence type="ECO:0000313" key="5">
    <source>
        <dbReference type="WBParaSite" id="BXY_0328500.1"/>
    </source>
</evidence>
<dbReference type="EMBL" id="CAJFCV020000006">
    <property type="protein sequence ID" value="CAG9130966.1"/>
    <property type="molecule type" value="Genomic_DNA"/>
</dbReference>
<evidence type="ECO:0000313" key="3">
    <source>
        <dbReference type="Proteomes" id="UP000095284"/>
    </source>
</evidence>